<dbReference type="PANTHER" id="PTHR31988:SF19">
    <property type="entry name" value="9-O-ACETYL-N-ACETYLNEURAMINIC ACID DEACETYLASE-RELATED"/>
    <property type="match status" value="1"/>
</dbReference>
<keyword evidence="1" id="KW-0378">Hydrolase</keyword>
<dbReference type="EMBL" id="SJPF01000002">
    <property type="protein sequence ID" value="TWT34436.1"/>
    <property type="molecule type" value="Genomic_DNA"/>
</dbReference>
<dbReference type="InterPro" id="IPR036514">
    <property type="entry name" value="SGNH_hydro_sf"/>
</dbReference>
<dbReference type="Pfam" id="PF03629">
    <property type="entry name" value="SASA"/>
    <property type="match status" value="2"/>
</dbReference>
<dbReference type="Proteomes" id="UP000318878">
    <property type="component" value="Unassembled WGS sequence"/>
</dbReference>
<evidence type="ECO:0000313" key="5">
    <source>
        <dbReference type="Proteomes" id="UP000318878"/>
    </source>
</evidence>
<feature type="domain" description="Sialate O-acetylesterase" evidence="3">
    <location>
        <begin position="181"/>
        <end position="285"/>
    </location>
</feature>
<evidence type="ECO:0000256" key="1">
    <source>
        <dbReference type="ARBA" id="ARBA00022801"/>
    </source>
</evidence>
<dbReference type="GO" id="GO:0016788">
    <property type="term" value="F:hydrolase activity, acting on ester bonds"/>
    <property type="evidence" value="ECO:0007669"/>
    <property type="project" value="UniProtKB-ARBA"/>
</dbReference>
<keyword evidence="5" id="KW-1185">Reference proteome</keyword>
<dbReference type="InterPro" id="IPR005181">
    <property type="entry name" value="SASA"/>
</dbReference>
<comment type="caution">
    <text evidence="4">The sequence shown here is derived from an EMBL/GenBank/DDBJ whole genome shotgun (WGS) entry which is preliminary data.</text>
</comment>
<keyword evidence="2" id="KW-0732">Signal</keyword>
<dbReference type="InterPro" id="IPR052940">
    <property type="entry name" value="Carb_Esterase_6"/>
</dbReference>
<feature type="chain" id="PRO_5022882693" description="Sialate O-acetylesterase domain-containing protein" evidence="2">
    <location>
        <begin position="25"/>
        <end position="353"/>
    </location>
</feature>
<organism evidence="4 5">
    <name type="scientific">Blastopirellula retiformator</name>
    <dbReference type="NCBI Taxonomy" id="2527970"/>
    <lineage>
        <taxon>Bacteria</taxon>
        <taxon>Pseudomonadati</taxon>
        <taxon>Planctomycetota</taxon>
        <taxon>Planctomycetia</taxon>
        <taxon>Pirellulales</taxon>
        <taxon>Pirellulaceae</taxon>
        <taxon>Blastopirellula</taxon>
    </lineage>
</organism>
<dbReference type="Gene3D" id="3.40.50.1110">
    <property type="entry name" value="SGNH hydrolase"/>
    <property type="match status" value="1"/>
</dbReference>
<dbReference type="OrthoDB" id="209830at2"/>
<protein>
    <recommendedName>
        <fullName evidence="3">Sialate O-acetylesterase domain-containing protein</fullName>
    </recommendedName>
</protein>
<reference evidence="4 5" key="1">
    <citation type="submission" date="2019-02" db="EMBL/GenBank/DDBJ databases">
        <title>Deep-cultivation of Planctomycetes and their phenomic and genomic characterization uncovers novel biology.</title>
        <authorList>
            <person name="Wiegand S."/>
            <person name="Jogler M."/>
            <person name="Boedeker C."/>
            <person name="Pinto D."/>
            <person name="Vollmers J."/>
            <person name="Rivas-Marin E."/>
            <person name="Kohn T."/>
            <person name="Peeters S.H."/>
            <person name="Heuer A."/>
            <person name="Rast P."/>
            <person name="Oberbeckmann S."/>
            <person name="Bunk B."/>
            <person name="Jeske O."/>
            <person name="Meyerdierks A."/>
            <person name="Storesund J.E."/>
            <person name="Kallscheuer N."/>
            <person name="Luecker S."/>
            <person name="Lage O.M."/>
            <person name="Pohl T."/>
            <person name="Merkel B.J."/>
            <person name="Hornburger P."/>
            <person name="Mueller R.-W."/>
            <person name="Bruemmer F."/>
            <person name="Labrenz M."/>
            <person name="Spormann A.M."/>
            <person name="Op Den Camp H."/>
            <person name="Overmann J."/>
            <person name="Amann R."/>
            <person name="Jetten M.S.M."/>
            <person name="Mascher T."/>
            <person name="Medema M.H."/>
            <person name="Devos D.P."/>
            <person name="Kaster A.-K."/>
            <person name="Ovreas L."/>
            <person name="Rohde M."/>
            <person name="Galperin M.Y."/>
            <person name="Jogler C."/>
        </authorList>
    </citation>
    <scope>NUCLEOTIDE SEQUENCE [LARGE SCALE GENOMIC DNA]</scope>
    <source>
        <strain evidence="4 5">Enr8</strain>
    </source>
</reference>
<evidence type="ECO:0000256" key="2">
    <source>
        <dbReference type="SAM" id="SignalP"/>
    </source>
</evidence>
<accession>A0A5C5V7E0</accession>
<name>A0A5C5V7E0_9BACT</name>
<dbReference type="PANTHER" id="PTHR31988">
    <property type="entry name" value="ESTERASE, PUTATIVE (DUF303)-RELATED"/>
    <property type="match status" value="1"/>
</dbReference>
<dbReference type="RefSeq" id="WP_146430690.1">
    <property type="nucleotide sequence ID" value="NZ_SJPF01000002.1"/>
</dbReference>
<dbReference type="AlphaFoldDB" id="A0A5C5V7E0"/>
<evidence type="ECO:0000313" key="4">
    <source>
        <dbReference type="EMBL" id="TWT34436.1"/>
    </source>
</evidence>
<evidence type="ECO:0000259" key="3">
    <source>
        <dbReference type="Pfam" id="PF03629"/>
    </source>
</evidence>
<dbReference type="SUPFAM" id="SSF52266">
    <property type="entry name" value="SGNH hydrolase"/>
    <property type="match status" value="1"/>
</dbReference>
<feature type="domain" description="Sialate O-acetylesterase" evidence="3">
    <location>
        <begin position="28"/>
        <end position="134"/>
    </location>
</feature>
<feature type="signal peptide" evidence="2">
    <location>
        <begin position="1"/>
        <end position="24"/>
    </location>
</feature>
<sequence length="353" mass="39491" precursor="true">MSRTVAWLPLLLIAALIAPALVQAADTYQVFILAGQSNMEGKASNQLLEHQATDPATSALFARFRDGDKWIERDDVSIKFLERHGPLTLGYGSRDKTGLELAFGTAMGEHYDEPVLLIKTAWGGHSLYQKFRPPSAGLPSEEVLAEELANLQERTKKNNEKRNRNDPLPTMAEVKAQYGISYQNMMQDVKETLQNADTLFPQLAGKQPQIAGFVWFQGFNDMFGDYAKQEYAQNMKLLIHDIRAAWNSPDLPVVIGALGQNGSSPAQENMKAIQDAQLAMNEVPEFAGNVKTIRTDVLVDKVAEEKFPTWKENIEEWKLVGSDRPYHYLGSAIWYTRIGDELAKTMLELKGSN</sequence>
<proteinExistence type="predicted"/>
<gene>
    <name evidence="4" type="ORF">Enr8_18440</name>
</gene>